<keyword evidence="2 12" id="KW-0138">CF(0)</keyword>
<keyword evidence="14" id="KW-0175">Coiled coil</keyword>
<comment type="caution">
    <text evidence="15">The sequence shown here is derived from an EMBL/GenBank/DDBJ whole genome shotgun (WGS) entry which is preliminary data.</text>
</comment>
<evidence type="ECO:0000313" key="15">
    <source>
        <dbReference type="EMBL" id="MFC3053134.1"/>
    </source>
</evidence>
<keyword evidence="4 12" id="KW-0375">Hydrogen ion transport</keyword>
<keyword evidence="12" id="KW-1003">Cell membrane</keyword>
<proteinExistence type="inferred from homology"/>
<keyword evidence="3 12" id="KW-0812">Transmembrane</keyword>
<dbReference type="CDD" id="cd06503">
    <property type="entry name" value="ATP-synt_Fo_b"/>
    <property type="match status" value="1"/>
</dbReference>
<keyword evidence="6 12" id="KW-0406">Ion transport</keyword>
<evidence type="ECO:0000256" key="9">
    <source>
        <dbReference type="ARBA" id="ARBA00025198"/>
    </source>
</evidence>
<comment type="function">
    <text evidence="10">Component of the F(0) channel, it forms part of the peripheral stalk, linking F(1) to F(0). The b'-subunit is a diverged and duplicated form of b found in plants and photosynthetic bacteria.</text>
</comment>
<evidence type="ECO:0000313" key="16">
    <source>
        <dbReference type="Proteomes" id="UP001595444"/>
    </source>
</evidence>
<dbReference type="EMBL" id="JBHRSL010000010">
    <property type="protein sequence ID" value="MFC3053134.1"/>
    <property type="molecule type" value="Genomic_DNA"/>
</dbReference>
<comment type="similarity">
    <text evidence="12 13">Belongs to the ATPase B chain family.</text>
</comment>
<evidence type="ECO:0000256" key="11">
    <source>
        <dbReference type="ARBA" id="ARBA00037847"/>
    </source>
</evidence>
<comment type="subcellular location">
    <subcellularLocation>
        <location evidence="12">Cell membrane</location>
        <topology evidence="12">Single-pass membrane protein</topology>
    </subcellularLocation>
    <subcellularLocation>
        <location evidence="11">Endomembrane system</location>
        <topology evidence="11">Single-pass membrane protein</topology>
    </subcellularLocation>
</comment>
<keyword evidence="16" id="KW-1185">Reference proteome</keyword>
<evidence type="ECO:0000256" key="8">
    <source>
        <dbReference type="ARBA" id="ARBA00023310"/>
    </source>
</evidence>
<feature type="transmembrane region" description="Helical" evidence="12">
    <location>
        <begin position="12"/>
        <end position="29"/>
    </location>
</feature>
<keyword evidence="5 12" id="KW-1133">Transmembrane helix</keyword>
<keyword evidence="1 12" id="KW-0813">Transport</keyword>
<dbReference type="Proteomes" id="UP001595444">
    <property type="component" value="Unassembled WGS sequence"/>
</dbReference>
<evidence type="ECO:0000256" key="2">
    <source>
        <dbReference type="ARBA" id="ARBA00022547"/>
    </source>
</evidence>
<comment type="function">
    <text evidence="9 12">F(1)F(0) ATP synthase produces ATP from ADP in the presence of a proton or sodium gradient. F-type ATPases consist of two structural domains, F(1) containing the extramembraneous catalytic core and F(0) containing the membrane proton channel, linked together by a central stalk and a peripheral stalk. During catalysis, ATP synthesis in the catalytic domain of F(1) is coupled via a rotary mechanism of the central stalk subunits to proton translocation.</text>
</comment>
<gene>
    <name evidence="12" type="primary">atpF</name>
    <name evidence="15" type="ORF">ACFOKA_14560</name>
</gene>
<reference evidence="16" key="1">
    <citation type="journal article" date="2019" name="Int. J. Syst. Evol. Microbiol.">
        <title>The Global Catalogue of Microorganisms (GCM) 10K type strain sequencing project: providing services to taxonomists for standard genome sequencing and annotation.</title>
        <authorList>
            <consortium name="The Broad Institute Genomics Platform"/>
            <consortium name="The Broad Institute Genome Sequencing Center for Infectious Disease"/>
            <person name="Wu L."/>
            <person name="Ma J."/>
        </authorList>
    </citation>
    <scope>NUCLEOTIDE SEQUENCE [LARGE SCALE GENOMIC DNA]</scope>
    <source>
        <strain evidence="16">KCTC 62164</strain>
    </source>
</reference>
<evidence type="ECO:0000256" key="6">
    <source>
        <dbReference type="ARBA" id="ARBA00023065"/>
    </source>
</evidence>
<evidence type="ECO:0000256" key="1">
    <source>
        <dbReference type="ARBA" id="ARBA00022448"/>
    </source>
</evidence>
<protein>
    <recommendedName>
        <fullName evidence="12">ATP synthase subunit b</fullName>
    </recommendedName>
    <alternativeName>
        <fullName evidence="12">ATP synthase F(0) sector subunit b</fullName>
    </alternativeName>
    <alternativeName>
        <fullName evidence="12">ATPase subunit I</fullName>
    </alternativeName>
    <alternativeName>
        <fullName evidence="12">F-type ATPase subunit b</fullName>
        <shortName evidence="12">F-ATPase subunit b</shortName>
    </alternativeName>
</protein>
<sequence>MASGEMFYADPTFWVGCSFVVFVGGVVWLKAHKSIAALLDAKSEEIRKQIEEAKSLRDEAETLLHDYQRKQRDAESDAAEILAQAESDAKIMIEAAKTDLALMIDRREKSAANKIKQAEAAAVKEVKAVATEVAIKAATSVLAESLKGKNGKTLVDAAISEVEQKLH</sequence>
<organism evidence="15 16">
    <name type="scientific">Kordiimonas pumila</name>
    <dbReference type="NCBI Taxonomy" id="2161677"/>
    <lineage>
        <taxon>Bacteria</taxon>
        <taxon>Pseudomonadati</taxon>
        <taxon>Pseudomonadota</taxon>
        <taxon>Alphaproteobacteria</taxon>
        <taxon>Kordiimonadales</taxon>
        <taxon>Kordiimonadaceae</taxon>
        <taxon>Kordiimonas</taxon>
    </lineage>
</organism>
<evidence type="ECO:0000256" key="13">
    <source>
        <dbReference type="RuleBase" id="RU003848"/>
    </source>
</evidence>
<evidence type="ECO:0000256" key="10">
    <source>
        <dbReference type="ARBA" id="ARBA00025614"/>
    </source>
</evidence>
<dbReference type="HAMAP" id="MF_01398">
    <property type="entry name" value="ATP_synth_b_bprime"/>
    <property type="match status" value="1"/>
</dbReference>
<dbReference type="Pfam" id="PF00430">
    <property type="entry name" value="ATP-synt_B"/>
    <property type="match status" value="1"/>
</dbReference>
<evidence type="ECO:0000256" key="12">
    <source>
        <dbReference type="HAMAP-Rule" id="MF_01398"/>
    </source>
</evidence>
<name>A0ABV7D7F7_9PROT</name>
<keyword evidence="7 12" id="KW-0472">Membrane</keyword>
<dbReference type="RefSeq" id="WP_194213053.1">
    <property type="nucleotide sequence ID" value="NZ_CP061205.1"/>
</dbReference>
<keyword evidence="8 12" id="KW-0066">ATP synthesis</keyword>
<dbReference type="InterPro" id="IPR002146">
    <property type="entry name" value="ATP_synth_b/b'su_bac/chlpt"/>
</dbReference>
<evidence type="ECO:0000256" key="14">
    <source>
        <dbReference type="SAM" id="Coils"/>
    </source>
</evidence>
<accession>A0ABV7D7F7</accession>
<feature type="coiled-coil region" evidence="14">
    <location>
        <begin position="36"/>
        <end position="84"/>
    </location>
</feature>
<evidence type="ECO:0000256" key="5">
    <source>
        <dbReference type="ARBA" id="ARBA00022989"/>
    </source>
</evidence>
<comment type="subunit">
    <text evidence="12">F-type ATPases have 2 components, F(1) - the catalytic core - and F(0) - the membrane proton channel. F(1) has five subunits: alpha(3), beta(3), gamma(1), delta(1), epsilon(1). F(0) has three main subunits: a(1), b(2) and c(10-14). The alpha and beta chains form an alternating ring which encloses part of the gamma chain. F(1) is attached to F(0) by a central stalk formed by the gamma and epsilon chains, while a peripheral stalk is formed by the delta and b chains.</text>
</comment>
<evidence type="ECO:0000256" key="4">
    <source>
        <dbReference type="ARBA" id="ARBA00022781"/>
    </source>
</evidence>
<evidence type="ECO:0000256" key="7">
    <source>
        <dbReference type="ARBA" id="ARBA00023136"/>
    </source>
</evidence>
<evidence type="ECO:0000256" key="3">
    <source>
        <dbReference type="ARBA" id="ARBA00022692"/>
    </source>
</evidence>